<proteinExistence type="predicted"/>
<dbReference type="InterPro" id="IPR036034">
    <property type="entry name" value="PDZ_sf"/>
</dbReference>
<name>A0AAD2FNY0_9STRA</name>
<dbReference type="Gene3D" id="2.30.42.10">
    <property type="match status" value="1"/>
</dbReference>
<feature type="domain" description="PDZ" evidence="2">
    <location>
        <begin position="46"/>
        <end position="99"/>
    </location>
</feature>
<dbReference type="PROSITE" id="PS50106">
    <property type="entry name" value="PDZ"/>
    <property type="match status" value="1"/>
</dbReference>
<evidence type="ECO:0000259" key="2">
    <source>
        <dbReference type="PROSITE" id="PS50106"/>
    </source>
</evidence>
<keyword evidence="4" id="KW-1185">Reference proteome</keyword>
<feature type="region of interest" description="Disordered" evidence="1">
    <location>
        <begin position="1"/>
        <end position="27"/>
    </location>
</feature>
<dbReference type="Proteomes" id="UP001295423">
    <property type="component" value="Unassembled WGS sequence"/>
</dbReference>
<feature type="compositionally biased region" description="Basic and acidic residues" evidence="1">
    <location>
        <begin position="15"/>
        <end position="27"/>
    </location>
</feature>
<accession>A0AAD2FNY0</accession>
<organism evidence="3 4">
    <name type="scientific">Cylindrotheca closterium</name>
    <dbReference type="NCBI Taxonomy" id="2856"/>
    <lineage>
        <taxon>Eukaryota</taxon>
        <taxon>Sar</taxon>
        <taxon>Stramenopiles</taxon>
        <taxon>Ochrophyta</taxon>
        <taxon>Bacillariophyta</taxon>
        <taxon>Bacillariophyceae</taxon>
        <taxon>Bacillariophycidae</taxon>
        <taxon>Bacillariales</taxon>
        <taxon>Bacillariaceae</taxon>
        <taxon>Cylindrotheca</taxon>
    </lineage>
</organism>
<reference evidence="3" key="1">
    <citation type="submission" date="2023-08" db="EMBL/GenBank/DDBJ databases">
        <authorList>
            <person name="Audoor S."/>
            <person name="Bilcke G."/>
        </authorList>
    </citation>
    <scope>NUCLEOTIDE SEQUENCE</scope>
</reference>
<evidence type="ECO:0000256" key="1">
    <source>
        <dbReference type="SAM" id="MobiDB-lite"/>
    </source>
</evidence>
<protein>
    <recommendedName>
        <fullName evidence="2">PDZ domain-containing protein</fullName>
    </recommendedName>
</protein>
<dbReference type="EMBL" id="CAKOGP040001736">
    <property type="protein sequence ID" value="CAJ1947651.1"/>
    <property type="molecule type" value="Genomic_DNA"/>
</dbReference>
<dbReference type="SMART" id="SM00228">
    <property type="entry name" value="PDZ"/>
    <property type="match status" value="1"/>
</dbReference>
<feature type="compositionally biased region" description="Polar residues" evidence="1">
    <location>
        <begin position="259"/>
        <end position="273"/>
    </location>
</feature>
<dbReference type="AlphaFoldDB" id="A0AAD2FNY0"/>
<evidence type="ECO:0000313" key="4">
    <source>
        <dbReference type="Proteomes" id="UP001295423"/>
    </source>
</evidence>
<gene>
    <name evidence="3" type="ORF">CYCCA115_LOCUS11240</name>
</gene>
<dbReference type="SUPFAM" id="SSF50156">
    <property type="entry name" value="PDZ domain-like"/>
    <property type="match status" value="1"/>
</dbReference>
<evidence type="ECO:0000313" key="3">
    <source>
        <dbReference type="EMBL" id="CAJ1947651.1"/>
    </source>
</evidence>
<sequence>MTTKSNTQIRSSSVDGEKTESDGLSEATKEKVLDAMKQEFDDTALLVQYELSEHKPLGCTVEETVVQECNYVFISKLVPGGFAAQAGLQVGDVLVATNGMFGNDDDELSIVVNSGVDQIKSMIGSIPEDQTLHLSIARATDVMEKHEDFLVELCSSNGPSDKEVEGKIQKYLEEGYCDVDSLMDDVEKDDEEDIVADGGDDLVGDMHNLWASELPPPPPIDGNNEQPRETAEKIKPWSSRSSPSGTYVRDPVTGEMKNTDSTDWSNGMGSSSN</sequence>
<feature type="compositionally biased region" description="Polar residues" evidence="1">
    <location>
        <begin position="1"/>
        <end position="14"/>
    </location>
</feature>
<dbReference type="Pfam" id="PF00595">
    <property type="entry name" value="PDZ"/>
    <property type="match status" value="1"/>
</dbReference>
<feature type="compositionally biased region" description="Basic and acidic residues" evidence="1">
    <location>
        <begin position="226"/>
        <end position="235"/>
    </location>
</feature>
<comment type="caution">
    <text evidence="3">The sequence shown here is derived from an EMBL/GenBank/DDBJ whole genome shotgun (WGS) entry which is preliminary data.</text>
</comment>
<feature type="region of interest" description="Disordered" evidence="1">
    <location>
        <begin position="195"/>
        <end position="273"/>
    </location>
</feature>
<dbReference type="InterPro" id="IPR001478">
    <property type="entry name" value="PDZ"/>
</dbReference>